<evidence type="ECO:0000256" key="1">
    <source>
        <dbReference type="SAM" id="MobiDB-lite"/>
    </source>
</evidence>
<accession>A0A3L6RLF8</accession>
<dbReference type="AlphaFoldDB" id="A0A3L6RLF8"/>
<organism evidence="2 3">
    <name type="scientific">Panicum miliaceum</name>
    <name type="common">Proso millet</name>
    <name type="synonym">Broomcorn millet</name>
    <dbReference type="NCBI Taxonomy" id="4540"/>
    <lineage>
        <taxon>Eukaryota</taxon>
        <taxon>Viridiplantae</taxon>
        <taxon>Streptophyta</taxon>
        <taxon>Embryophyta</taxon>
        <taxon>Tracheophyta</taxon>
        <taxon>Spermatophyta</taxon>
        <taxon>Magnoliopsida</taxon>
        <taxon>Liliopsida</taxon>
        <taxon>Poales</taxon>
        <taxon>Poaceae</taxon>
        <taxon>PACMAD clade</taxon>
        <taxon>Panicoideae</taxon>
        <taxon>Panicodae</taxon>
        <taxon>Paniceae</taxon>
        <taxon>Panicinae</taxon>
        <taxon>Panicum</taxon>
        <taxon>Panicum sect. Panicum</taxon>
    </lineage>
</organism>
<comment type="caution">
    <text evidence="2">The sequence shown here is derived from an EMBL/GenBank/DDBJ whole genome shotgun (WGS) entry which is preliminary data.</text>
</comment>
<reference evidence="3" key="1">
    <citation type="journal article" date="2019" name="Nat. Commun.">
        <title>The genome of broomcorn millet.</title>
        <authorList>
            <person name="Zou C."/>
            <person name="Miki D."/>
            <person name="Li D."/>
            <person name="Tang Q."/>
            <person name="Xiao L."/>
            <person name="Rajput S."/>
            <person name="Deng P."/>
            <person name="Jia W."/>
            <person name="Huang R."/>
            <person name="Zhang M."/>
            <person name="Sun Y."/>
            <person name="Hu J."/>
            <person name="Fu X."/>
            <person name="Schnable P.S."/>
            <person name="Li F."/>
            <person name="Zhang H."/>
            <person name="Feng B."/>
            <person name="Zhu X."/>
            <person name="Liu R."/>
            <person name="Schnable J.C."/>
            <person name="Zhu J.-K."/>
            <person name="Zhang H."/>
        </authorList>
    </citation>
    <scope>NUCLEOTIDE SEQUENCE [LARGE SCALE GENOMIC DNA]</scope>
</reference>
<sequence>MQWGTSSCKARIFSLIRSLLLCNRGHQTRSSTRHGSCKWHHQLKLSRLTLLQILFFFSHQFELNLRNLNALPPRENKEGNLAAAIKLVVQVQRHEVAAAEAGPDLTGRPARPGGAVPAPGGRPGPGVRVMLCQSSARPGKERGGRTG</sequence>
<name>A0A3L6RLF8_PANMI</name>
<evidence type="ECO:0000313" key="3">
    <source>
        <dbReference type="Proteomes" id="UP000275267"/>
    </source>
</evidence>
<dbReference type="Proteomes" id="UP000275267">
    <property type="component" value="Unassembled WGS sequence"/>
</dbReference>
<protein>
    <submittedName>
        <fullName evidence="2">Uncharacterized protein</fullName>
    </submittedName>
</protein>
<evidence type="ECO:0000313" key="2">
    <source>
        <dbReference type="EMBL" id="RLN05286.1"/>
    </source>
</evidence>
<proteinExistence type="predicted"/>
<gene>
    <name evidence="2" type="ORF">C2845_PM13G21310</name>
</gene>
<dbReference type="EMBL" id="PQIB02000008">
    <property type="protein sequence ID" value="RLN05286.1"/>
    <property type="molecule type" value="Genomic_DNA"/>
</dbReference>
<keyword evidence="3" id="KW-1185">Reference proteome</keyword>
<feature type="compositionally biased region" description="Low complexity" evidence="1">
    <location>
        <begin position="107"/>
        <end position="126"/>
    </location>
</feature>
<feature type="region of interest" description="Disordered" evidence="1">
    <location>
        <begin position="99"/>
        <end position="126"/>
    </location>
</feature>